<dbReference type="AlphaFoldDB" id="A0A1I2K4R0"/>
<name>A0A1I2K4R0_9FLAO</name>
<evidence type="ECO:0000256" key="1">
    <source>
        <dbReference type="SAM" id="MobiDB-lite"/>
    </source>
</evidence>
<proteinExistence type="predicted"/>
<keyword evidence="2" id="KW-0732">Signal</keyword>
<protein>
    <submittedName>
        <fullName evidence="3">Uncharacterized protein</fullName>
    </submittedName>
</protein>
<evidence type="ECO:0000313" key="3">
    <source>
        <dbReference type="EMBL" id="SFF59906.1"/>
    </source>
</evidence>
<feature type="signal peptide" evidence="2">
    <location>
        <begin position="1"/>
        <end position="23"/>
    </location>
</feature>
<feature type="compositionally biased region" description="Polar residues" evidence="1">
    <location>
        <begin position="61"/>
        <end position="70"/>
    </location>
</feature>
<evidence type="ECO:0000313" key="4">
    <source>
        <dbReference type="Proteomes" id="UP000199116"/>
    </source>
</evidence>
<accession>A0A1I2K4R0</accession>
<keyword evidence="4" id="KW-1185">Reference proteome</keyword>
<dbReference type="Proteomes" id="UP000199116">
    <property type="component" value="Unassembled WGS sequence"/>
</dbReference>
<reference evidence="4" key="1">
    <citation type="submission" date="2016-10" db="EMBL/GenBank/DDBJ databases">
        <authorList>
            <person name="Varghese N."/>
            <person name="Submissions S."/>
        </authorList>
    </citation>
    <scope>NUCLEOTIDE SEQUENCE [LARGE SCALE GENOMIC DNA]</scope>
    <source>
        <strain evidence="4">DSM 23515</strain>
    </source>
</reference>
<sequence>MKNFKIYLAYVALLAMLMTSCSKEDNPDSPDGPAGEEMGAIGFTALLQDFNREMLTKQSEENPTPGTENNGLPACPEDSEAEVFVRVQLLEGANGGDVYTKDGQTYFDVPVIPQNDGTWLTGEGANDELELPEGVYRINYFGVYASGGDDSSEDDDTLLYMAPRENDDYGPAEYQNFVNDALPSDPFSVNNGQKKYVDVQVLCYDEHFVNKYGYLFFDFEEVDILYLCLFGNECDEDGRHTPAIFEFEVWNYSGNTLDPKGSPLFVAGNELLPGEDEYGTYEYAEPVCVQLPDDPNEIDIYYGEVWLLDDDGNREKLIRVGEFDENDVWDLDYSVDGNGDSTSNYYHFREGACSNQDDSDPCLFSEPVKYANHFDGASLDGFKGWDGTEYTQETNIVFNALWEEGEYALTNNPNNVHSNWINETHTGNMLVFNGDPEVNQAAYLATTMADVCPDSDYFVSFQMRNVLAVDSGDENDVRLVIRKGDDETGNLVVDGNSDPQVISVDEADGWVNVGLRLKADGSGILSFRLENDQLERNGNDFAIDNMRISNDPSIVSGATIMVVE</sequence>
<dbReference type="EMBL" id="FOOH01000001">
    <property type="protein sequence ID" value="SFF59906.1"/>
    <property type="molecule type" value="Genomic_DNA"/>
</dbReference>
<feature type="chain" id="PRO_5011761733" evidence="2">
    <location>
        <begin position="24"/>
        <end position="564"/>
    </location>
</feature>
<dbReference type="PROSITE" id="PS51257">
    <property type="entry name" value="PROKAR_LIPOPROTEIN"/>
    <property type="match status" value="1"/>
</dbReference>
<dbReference type="RefSeq" id="WP_143083608.1">
    <property type="nucleotide sequence ID" value="NZ_FOOH01000001.1"/>
</dbReference>
<organism evidence="3 4">
    <name type="scientific">Salegentibacter agarivorans</name>
    <dbReference type="NCBI Taxonomy" id="345907"/>
    <lineage>
        <taxon>Bacteria</taxon>
        <taxon>Pseudomonadati</taxon>
        <taxon>Bacteroidota</taxon>
        <taxon>Flavobacteriia</taxon>
        <taxon>Flavobacteriales</taxon>
        <taxon>Flavobacteriaceae</taxon>
        <taxon>Salegentibacter</taxon>
    </lineage>
</organism>
<evidence type="ECO:0000256" key="2">
    <source>
        <dbReference type="SAM" id="SignalP"/>
    </source>
</evidence>
<feature type="region of interest" description="Disordered" evidence="1">
    <location>
        <begin position="57"/>
        <end position="76"/>
    </location>
</feature>
<gene>
    <name evidence="3" type="ORF">SAMN04488033_101284</name>
</gene>